<keyword evidence="4" id="KW-1185">Reference proteome</keyword>
<dbReference type="Proteomes" id="UP000054874">
    <property type="component" value="Unassembled WGS sequence"/>
</dbReference>
<dbReference type="GO" id="GO:0000987">
    <property type="term" value="F:cis-regulatory region sequence-specific DNA binding"/>
    <property type="evidence" value="ECO:0007669"/>
    <property type="project" value="InterPro"/>
</dbReference>
<dbReference type="InterPro" id="IPR013321">
    <property type="entry name" value="Arc_rbn_hlx_hlx"/>
</dbReference>
<evidence type="ECO:0000313" key="3">
    <source>
        <dbReference type="EMBL" id="KSV57731.1"/>
    </source>
</evidence>
<dbReference type="STRING" id="290052.ASU35_15425"/>
<dbReference type="Pfam" id="PF04221">
    <property type="entry name" value="RelB"/>
    <property type="match status" value="1"/>
</dbReference>
<dbReference type="Gene3D" id="1.10.1220.10">
    <property type="entry name" value="Met repressor-like"/>
    <property type="match status" value="1"/>
</dbReference>
<dbReference type="EMBL" id="LNAM01000203">
    <property type="protein sequence ID" value="KSV57731.1"/>
    <property type="molecule type" value="Genomic_DNA"/>
</dbReference>
<gene>
    <name evidence="3" type="ORF">ASU35_15425</name>
</gene>
<dbReference type="PIRSF" id="PIRSF003108">
    <property type="entry name" value="DinJ"/>
    <property type="match status" value="1"/>
</dbReference>
<accession>A0A0V8QBG9</accession>
<dbReference type="NCBIfam" id="TIGR02384">
    <property type="entry name" value="RelB_DinJ"/>
    <property type="match status" value="1"/>
</dbReference>
<keyword evidence="2" id="KW-1277">Toxin-antitoxin system</keyword>
<dbReference type="RefSeq" id="WP_058354037.1">
    <property type="nucleotide sequence ID" value="NZ_CABMMD010000203.1"/>
</dbReference>
<protein>
    <recommendedName>
        <fullName evidence="5">Damage-inducible protein J</fullName>
    </recommendedName>
</protein>
<evidence type="ECO:0000313" key="4">
    <source>
        <dbReference type="Proteomes" id="UP000054874"/>
    </source>
</evidence>
<dbReference type="InterPro" id="IPR007337">
    <property type="entry name" value="RelB/DinJ"/>
</dbReference>
<evidence type="ECO:0008006" key="5">
    <source>
        <dbReference type="Google" id="ProtNLM"/>
    </source>
</evidence>
<evidence type="ECO:0000256" key="2">
    <source>
        <dbReference type="ARBA" id="ARBA00022649"/>
    </source>
</evidence>
<dbReference type="GO" id="GO:0006351">
    <property type="term" value="P:DNA-templated transcription"/>
    <property type="evidence" value="ECO:0007669"/>
    <property type="project" value="TreeGrafter"/>
</dbReference>
<name>A0A0V8QBG9_9FIRM</name>
<organism evidence="3 4">
    <name type="scientific">Acetivibrio ethanolgignens</name>
    <dbReference type="NCBI Taxonomy" id="290052"/>
    <lineage>
        <taxon>Bacteria</taxon>
        <taxon>Bacillati</taxon>
        <taxon>Bacillota</taxon>
        <taxon>Clostridia</taxon>
        <taxon>Eubacteriales</taxon>
        <taxon>Oscillospiraceae</taxon>
        <taxon>Acetivibrio</taxon>
    </lineage>
</organism>
<dbReference type="GO" id="GO:0006355">
    <property type="term" value="P:regulation of DNA-templated transcription"/>
    <property type="evidence" value="ECO:0007669"/>
    <property type="project" value="InterPro"/>
</dbReference>
<dbReference type="PANTHER" id="PTHR38781:SF1">
    <property type="entry name" value="ANTITOXIN DINJ-RELATED"/>
    <property type="match status" value="1"/>
</dbReference>
<comment type="caution">
    <text evidence="3">The sequence shown here is derived from an EMBL/GenBank/DDBJ whole genome shotgun (WGS) entry which is preliminary data.</text>
</comment>
<dbReference type="GO" id="GO:0044010">
    <property type="term" value="P:single-species biofilm formation"/>
    <property type="evidence" value="ECO:0007669"/>
    <property type="project" value="InterPro"/>
</dbReference>
<dbReference type="OrthoDB" id="9804867at2"/>
<dbReference type="AlphaFoldDB" id="A0A0V8QBG9"/>
<dbReference type="GO" id="GO:0015643">
    <property type="term" value="F:toxic substance binding"/>
    <property type="evidence" value="ECO:0007669"/>
    <property type="project" value="InterPro"/>
</dbReference>
<sequence>MANTNVTMRIDENLKAQLQELMSDLGLDMTTFFTMAAKQAVREQGIPFYVSREIPNEETIAAFNEVEEMKKNPSIGKSYTDVDKMMEDLLS</sequence>
<proteinExistence type="inferred from homology"/>
<comment type="similarity">
    <text evidence="1">Belongs to the RelB/DinJ antitoxin family.</text>
</comment>
<reference evidence="3 4" key="1">
    <citation type="submission" date="2015-11" db="EMBL/GenBank/DDBJ databases">
        <title>Butyribacter intestini gen. nov., sp. nov., a butyric acid-producing bacterium of the family Lachnospiraceae isolated from the human faeces.</title>
        <authorList>
            <person name="Zou Y."/>
            <person name="Xue W."/>
            <person name="Luo G."/>
            <person name="Lv M."/>
        </authorList>
    </citation>
    <scope>NUCLEOTIDE SEQUENCE [LARGE SCALE GENOMIC DNA]</scope>
    <source>
        <strain evidence="3 4">ACET-33324</strain>
    </source>
</reference>
<evidence type="ECO:0000256" key="1">
    <source>
        <dbReference type="ARBA" id="ARBA00010562"/>
    </source>
</evidence>
<dbReference type="PANTHER" id="PTHR38781">
    <property type="entry name" value="ANTITOXIN DINJ-RELATED"/>
    <property type="match status" value="1"/>
</dbReference>
<dbReference type="InterPro" id="IPR026262">
    <property type="entry name" value="DinJ"/>
</dbReference>